<feature type="transmembrane region" description="Helical" evidence="6">
    <location>
        <begin position="99"/>
        <end position="120"/>
    </location>
</feature>
<dbReference type="KEGG" id="mmn:midi_00943"/>
<feature type="transmembrane region" description="Helical" evidence="6">
    <location>
        <begin position="309"/>
        <end position="332"/>
    </location>
</feature>
<name>F7XX25_MIDMI</name>
<comment type="subcellular location">
    <subcellularLocation>
        <location evidence="1">Cell membrane</location>
        <topology evidence="1">Multi-pass membrane protein</topology>
    </subcellularLocation>
</comment>
<evidence type="ECO:0000256" key="5">
    <source>
        <dbReference type="ARBA" id="ARBA00023136"/>
    </source>
</evidence>
<dbReference type="InterPro" id="IPR005495">
    <property type="entry name" value="LptG/LptF_permease"/>
</dbReference>
<dbReference type="OrthoDB" id="9798468at2"/>
<keyword evidence="3 6" id="KW-0812">Transmembrane</keyword>
<dbReference type="Pfam" id="PF03739">
    <property type="entry name" value="LptF_LptG"/>
    <property type="match status" value="1"/>
</dbReference>
<evidence type="ECO:0000256" key="6">
    <source>
        <dbReference type="SAM" id="Phobius"/>
    </source>
</evidence>
<keyword evidence="2" id="KW-1003">Cell membrane</keyword>
<keyword evidence="8" id="KW-1185">Reference proteome</keyword>
<proteinExistence type="predicted"/>
<dbReference type="AlphaFoldDB" id="F7XX25"/>
<dbReference type="GO" id="GO:0015920">
    <property type="term" value="P:lipopolysaccharide transport"/>
    <property type="evidence" value="ECO:0007669"/>
    <property type="project" value="TreeGrafter"/>
</dbReference>
<evidence type="ECO:0000256" key="2">
    <source>
        <dbReference type="ARBA" id="ARBA00022475"/>
    </source>
</evidence>
<gene>
    <name evidence="7" type="ordered locus">midi_00943</name>
</gene>
<keyword evidence="5 6" id="KW-0472">Membrane</keyword>
<evidence type="ECO:0000256" key="1">
    <source>
        <dbReference type="ARBA" id="ARBA00004651"/>
    </source>
</evidence>
<dbReference type="STRING" id="696127.midi_00943"/>
<dbReference type="EMBL" id="CP002130">
    <property type="protein sequence ID" value="AEI89224.1"/>
    <property type="molecule type" value="Genomic_DNA"/>
</dbReference>
<dbReference type="Proteomes" id="UP000006639">
    <property type="component" value="Chromosome"/>
</dbReference>
<evidence type="ECO:0000313" key="7">
    <source>
        <dbReference type="EMBL" id="AEI89224.1"/>
    </source>
</evidence>
<organism evidence="7 8">
    <name type="scientific">Midichloria mitochondrii (strain IricVA)</name>
    <dbReference type="NCBI Taxonomy" id="696127"/>
    <lineage>
        <taxon>Bacteria</taxon>
        <taxon>Pseudomonadati</taxon>
        <taxon>Pseudomonadota</taxon>
        <taxon>Alphaproteobacteria</taxon>
        <taxon>Rickettsiales</taxon>
        <taxon>Candidatus Midichloriaceae</taxon>
        <taxon>Candidatus Midichloria</taxon>
    </lineage>
</organism>
<accession>F7XX25</accession>
<evidence type="ECO:0000313" key="8">
    <source>
        <dbReference type="Proteomes" id="UP000006639"/>
    </source>
</evidence>
<feature type="transmembrane region" description="Helical" evidence="6">
    <location>
        <begin position="338"/>
        <end position="358"/>
    </location>
</feature>
<dbReference type="GO" id="GO:0043190">
    <property type="term" value="C:ATP-binding cassette (ABC) transporter complex"/>
    <property type="evidence" value="ECO:0007669"/>
    <property type="project" value="TreeGrafter"/>
</dbReference>
<dbReference type="HOGENOM" id="CLU_028799_2_0_5"/>
<dbReference type="PANTHER" id="PTHR33529">
    <property type="entry name" value="SLR0882 PROTEIN-RELATED"/>
    <property type="match status" value="1"/>
</dbReference>
<evidence type="ECO:0000256" key="4">
    <source>
        <dbReference type="ARBA" id="ARBA00022989"/>
    </source>
</evidence>
<feature type="transmembrane region" description="Helical" evidence="6">
    <location>
        <begin position="13"/>
        <end position="39"/>
    </location>
</feature>
<protein>
    <submittedName>
        <fullName evidence="7">Predicted permease</fullName>
    </submittedName>
</protein>
<feature type="transmembrane region" description="Helical" evidence="6">
    <location>
        <begin position="275"/>
        <end position="297"/>
    </location>
</feature>
<reference evidence="7 8" key="1">
    <citation type="journal article" date="2011" name="Mol. Biol. Evol.">
        <title>Phylogenomic evidence for the presence of a flagellum and cbb3 oxidase in the free-living mitochondrial ancestor.</title>
        <authorList>
            <person name="Sassera D."/>
            <person name="Lo N."/>
            <person name="Epis S."/>
            <person name="D'Auria G."/>
            <person name="Montagna M."/>
            <person name="Comandatore F."/>
            <person name="Horner D."/>
            <person name="Pereto J."/>
            <person name="Luciano A.M."/>
            <person name="Franciosi F."/>
            <person name="Ferri E."/>
            <person name="Crotti E."/>
            <person name="Bazzocchi C."/>
            <person name="Daffonchio D."/>
            <person name="Sacchi L."/>
            <person name="Moya A."/>
            <person name="Latorre A."/>
            <person name="Bandi C."/>
        </authorList>
    </citation>
    <scope>NUCLEOTIDE SEQUENCE [LARGE SCALE GENOMIC DNA]</scope>
    <source>
        <strain evidence="7 8">IricVA</strain>
    </source>
</reference>
<dbReference type="RefSeq" id="WP_013951422.1">
    <property type="nucleotide sequence ID" value="NC_015722.1"/>
</dbReference>
<evidence type="ECO:0000256" key="3">
    <source>
        <dbReference type="ARBA" id="ARBA00022692"/>
    </source>
</evidence>
<keyword evidence="4 6" id="KW-1133">Transmembrane helix</keyword>
<dbReference type="PANTHER" id="PTHR33529:SF2">
    <property type="entry name" value="LIPOPOLYSACCHARIDE EXPORT SYSTEM PERMEASE PROTEIN LPTG"/>
    <property type="match status" value="1"/>
</dbReference>
<sequence length="363" mass="41659">MNFIIHHYIATHFIGYTITVFFAISGIVMFFDTLELIRLSLKVAELNFQKVILMAIMKNYYHANKIWPFVIVLAGAFTHKKLSENFELYILRSAGFSTFQIIFPITLLSFGIGIIHITLLNPIGSYGIEKYQHMEAINLQGRKSLIGFSESGLWLKQNGGNGKEIIFHALRLSQQEQAFYDVTFFYYDYNNTFVKRIDAKKATIINNYWHISQAKTINSKYVAHQEKEVRIKTDLTFDSIIESVVSPEVLSFWQLYNFIRISKNTGLPAVKHQLYFWQLLFMPLFFSAVAAVGYVFCTKNPRAPKSNNMTIIAVLIQFFIYFASDFVSALAIVGTIPVIIAALFPFVVTTIIGLYSILHFEFS</sequence>